<dbReference type="PROSITE" id="PS00518">
    <property type="entry name" value="ZF_RING_1"/>
    <property type="match status" value="1"/>
</dbReference>
<keyword evidence="9 16" id="KW-0862">Zinc</keyword>
<keyword evidence="12" id="KW-0472">Membrane</keyword>
<keyword evidence="16" id="KW-0256">Endoplasmic reticulum</keyword>
<dbReference type="Proteomes" id="UP000825729">
    <property type="component" value="Unassembled WGS sequence"/>
</dbReference>
<dbReference type="SUPFAM" id="SSF52833">
    <property type="entry name" value="Thioredoxin-like"/>
    <property type="match status" value="1"/>
</dbReference>
<dbReference type="SMART" id="SM00184">
    <property type="entry name" value="RING"/>
    <property type="match status" value="1"/>
</dbReference>
<dbReference type="Pfam" id="PF00097">
    <property type="entry name" value="zf-C3HC4"/>
    <property type="match status" value="1"/>
</dbReference>
<dbReference type="GO" id="GO:0005789">
    <property type="term" value="C:endoplasmic reticulum membrane"/>
    <property type="evidence" value="ECO:0007669"/>
    <property type="project" value="UniProtKB-SubCell"/>
</dbReference>
<evidence type="ECO:0000313" key="20">
    <source>
        <dbReference type="EMBL" id="KAG9441051.1"/>
    </source>
</evidence>
<sequence length="454" mass="49969">MAAVLESLPIPYASVYRSSGSSPAAFASVAAVPPGRKRGVVLESKGLRIDSRFQKIALASAVNGRVRNANRRGVVCEAQEAAVEVVPAVTDSTWKSLVLEADLPVLVEFWAPWCGPCRMIHPVVDELSKQFAGKLKCFKVNTDESPSIATQYGIRSIPTCPCGFSSPDCLSVSLIRAVGDLFHLMDQYLREMLDGSQPQPSQEQLSKKWDSDVVGPVSSPDAATGCFDCNICLDFANDPVVTLCGHLYCWPCIYKWLTHDPTTTPQCPVCKGTLSQTALVPLYGRGSEPPAATAGKPKSSKTAALDIPHRPPAYRSDAQVNTNATSQPPSPTRQSQQYHQHHHSPPPPPHYYHYQHYYPPQSHYLSSPSPLQFRGASRVLSPTNGGMAYALLPWVMTLLFGCQESDFYYSDPSYYLTRDDENLRVRRRELQAGRSLSRISVFLLCCLVLCLCLF</sequence>
<evidence type="ECO:0000256" key="14">
    <source>
        <dbReference type="ARBA" id="ARBA00023284"/>
    </source>
</evidence>
<evidence type="ECO:0000256" key="10">
    <source>
        <dbReference type="ARBA" id="ARBA00022946"/>
    </source>
</evidence>
<dbReference type="CDD" id="cd02947">
    <property type="entry name" value="TRX_family"/>
    <property type="match status" value="1"/>
</dbReference>
<dbReference type="EMBL" id="JAINDJ010000007">
    <property type="protein sequence ID" value="KAG9441051.1"/>
    <property type="molecule type" value="Genomic_DNA"/>
</dbReference>
<evidence type="ECO:0000256" key="16">
    <source>
        <dbReference type="RuleBase" id="RU369090"/>
    </source>
</evidence>
<dbReference type="GO" id="GO:0006511">
    <property type="term" value="P:ubiquitin-dependent protein catabolic process"/>
    <property type="evidence" value="ECO:0007669"/>
    <property type="project" value="UniProtKB-UniRule"/>
</dbReference>
<evidence type="ECO:0000259" key="19">
    <source>
        <dbReference type="PROSITE" id="PS51352"/>
    </source>
</evidence>
<proteinExistence type="predicted"/>
<dbReference type="InterPro" id="IPR017907">
    <property type="entry name" value="Znf_RING_CS"/>
</dbReference>
<dbReference type="Gene3D" id="3.40.30.10">
    <property type="entry name" value="Glutaredoxin"/>
    <property type="match status" value="1"/>
</dbReference>
<comment type="caution">
    <text evidence="20">The sequence shown here is derived from an EMBL/GenBank/DDBJ whole genome shotgun (WGS) entry which is preliminary data.</text>
</comment>
<dbReference type="InterPro" id="IPR036249">
    <property type="entry name" value="Thioredoxin-like_sf"/>
</dbReference>
<evidence type="ECO:0000256" key="9">
    <source>
        <dbReference type="ARBA" id="ARBA00022833"/>
    </source>
</evidence>
<keyword evidence="6 16" id="KW-0479">Metal-binding</keyword>
<evidence type="ECO:0000259" key="18">
    <source>
        <dbReference type="PROSITE" id="PS50089"/>
    </source>
</evidence>
<comment type="function">
    <text evidence="16">E3 ubiquitin-protein ligase.</text>
</comment>
<dbReference type="InterPro" id="IPR045103">
    <property type="entry name" value="RNF5/RNF185-like"/>
</dbReference>
<dbReference type="PROSITE" id="PS00194">
    <property type="entry name" value="THIOREDOXIN_1"/>
    <property type="match status" value="1"/>
</dbReference>
<evidence type="ECO:0000256" key="6">
    <source>
        <dbReference type="ARBA" id="ARBA00022723"/>
    </source>
</evidence>
<keyword evidence="11" id="KW-0249">Electron transport</keyword>
<evidence type="ECO:0000256" key="3">
    <source>
        <dbReference type="ARBA" id="ARBA00004906"/>
    </source>
</evidence>
<dbReference type="GO" id="GO:0061630">
    <property type="term" value="F:ubiquitin protein ligase activity"/>
    <property type="evidence" value="ECO:0007669"/>
    <property type="project" value="UniProtKB-UniRule"/>
</dbReference>
<keyword evidence="21" id="KW-1185">Reference proteome</keyword>
<comment type="catalytic activity">
    <reaction evidence="1 16">
        <text>S-ubiquitinyl-[E2 ubiquitin-conjugating enzyme]-L-cysteine + [acceptor protein]-L-lysine = [E2 ubiquitin-conjugating enzyme]-L-cysteine + N(6)-ubiquitinyl-[acceptor protein]-L-lysine.</text>
        <dbReference type="EC" id="2.3.2.27"/>
    </reaction>
</comment>
<reference evidence="20 21" key="1">
    <citation type="submission" date="2021-07" db="EMBL/GenBank/DDBJ databases">
        <title>The Aristolochia fimbriata genome: insights into angiosperm evolution, floral development and chemical biosynthesis.</title>
        <authorList>
            <person name="Jiao Y."/>
        </authorList>
    </citation>
    <scope>NUCLEOTIDE SEQUENCE [LARGE SCALE GENOMIC DNA]</scope>
    <source>
        <strain evidence="20">IBCAS-2021</strain>
        <tissue evidence="20">Leaf</tissue>
    </source>
</reference>
<dbReference type="InterPro" id="IPR001841">
    <property type="entry name" value="Znf_RING"/>
</dbReference>
<evidence type="ECO:0000256" key="1">
    <source>
        <dbReference type="ARBA" id="ARBA00000900"/>
    </source>
</evidence>
<name>A0AAV7DXY8_ARIFI</name>
<dbReference type="InterPro" id="IPR017937">
    <property type="entry name" value="Thioredoxin_CS"/>
</dbReference>
<protein>
    <recommendedName>
        <fullName evidence="16">E3 ubiquitin-protein ligase RMA</fullName>
        <ecNumber evidence="16">2.3.2.27</ecNumber>
    </recommendedName>
    <alternativeName>
        <fullName evidence="16">Protein RING membrane-anchor</fullName>
    </alternativeName>
    <alternativeName>
        <fullName evidence="16">RING-type E3 ubiquitin transferase RMA</fullName>
    </alternativeName>
</protein>
<dbReference type="PROSITE" id="PS51352">
    <property type="entry name" value="THIOREDOXIN_2"/>
    <property type="match status" value="1"/>
</dbReference>
<evidence type="ECO:0000256" key="11">
    <source>
        <dbReference type="ARBA" id="ARBA00022982"/>
    </source>
</evidence>
<organism evidence="20 21">
    <name type="scientific">Aristolochia fimbriata</name>
    <name type="common">White veined hardy Dutchman's pipe vine</name>
    <dbReference type="NCBI Taxonomy" id="158543"/>
    <lineage>
        <taxon>Eukaryota</taxon>
        <taxon>Viridiplantae</taxon>
        <taxon>Streptophyta</taxon>
        <taxon>Embryophyta</taxon>
        <taxon>Tracheophyta</taxon>
        <taxon>Spermatophyta</taxon>
        <taxon>Magnoliopsida</taxon>
        <taxon>Magnoliidae</taxon>
        <taxon>Piperales</taxon>
        <taxon>Aristolochiaceae</taxon>
        <taxon>Aristolochia</taxon>
    </lineage>
</organism>
<accession>A0AAV7DXY8</accession>
<evidence type="ECO:0000256" key="7">
    <source>
        <dbReference type="ARBA" id="ARBA00022771"/>
    </source>
</evidence>
<feature type="domain" description="RING-type" evidence="18">
    <location>
        <begin position="229"/>
        <end position="271"/>
    </location>
</feature>
<keyword evidence="10" id="KW-0809">Transit peptide</keyword>
<dbReference type="FunFam" id="3.40.30.10:FF:000001">
    <property type="entry name" value="Thioredoxin"/>
    <property type="match status" value="1"/>
</dbReference>
<dbReference type="Gene3D" id="3.30.40.10">
    <property type="entry name" value="Zinc/RING finger domain, C3HC4 (zinc finger)"/>
    <property type="match status" value="1"/>
</dbReference>
<evidence type="ECO:0000256" key="8">
    <source>
        <dbReference type="ARBA" id="ARBA00022786"/>
    </source>
</evidence>
<evidence type="ECO:0000256" key="15">
    <source>
        <dbReference type="PROSITE-ProRule" id="PRU00175"/>
    </source>
</evidence>
<dbReference type="PROSITE" id="PS50089">
    <property type="entry name" value="ZF_RING_2"/>
    <property type="match status" value="1"/>
</dbReference>
<evidence type="ECO:0000256" key="2">
    <source>
        <dbReference type="ARBA" id="ARBA00004308"/>
    </source>
</evidence>
<keyword evidence="13" id="KW-1015">Disulfide bond</keyword>
<keyword evidence="7 15" id="KW-0863">Zinc-finger</keyword>
<dbReference type="SUPFAM" id="SSF57850">
    <property type="entry name" value="RING/U-box"/>
    <property type="match status" value="1"/>
</dbReference>
<dbReference type="GO" id="GO:0008270">
    <property type="term" value="F:zinc ion binding"/>
    <property type="evidence" value="ECO:0007669"/>
    <property type="project" value="UniProtKB-KW"/>
</dbReference>
<evidence type="ECO:0000256" key="4">
    <source>
        <dbReference type="ARBA" id="ARBA00022448"/>
    </source>
</evidence>
<evidence type="ECO:0000256" key="17">
    <source>
        <dbReference type="SAM" id="MobiDB-lite"/>
    </source>
</evidence>
<evidence type="ECO:0000313" key="21">
    <source>
        <dbReference type="Proteomes" id="UP000825729"/>
    </source>
</evidence>
<dbReference type="InterPro" id="IPR013766">
    <property type="entry name" value="Thioredoxin_domain"/>
</dbReference>
<dbReference type="InterPro" id="IPR013083">
    <property type="entry name" value="Znf_RING/FYVE/PHD"/>
</dbReference>
<evidence type="ECO:0000256" key="12">
    <source>
        <dbReference type="ARBA" id="ARBA00023136"/>
    </source>
</evidence>
<dbReference type="Pfam" id="PF00085">
    <property type="entry name" value="Thioredoxin"/>
    <property type="match status" value="1"/>
</dbReference>
<feature type="domain" description="Thioredoxin" evidence="19">
    <location>
        <begin position="47"/>
        <end position="214"/>
    </location>
</feature>
<evidence type="ECO:0000256" key="5">
    <source>
        <dbReference type="ARBA" id="ARBA00022679"/>
    </source>
</evidence>
<evidence type="ECO:0000256" key="13">
    <source>
        <dbReference type="ARBA" id="ARBA00023157"/>
    </source>
</evidence>
<dbReference type="EC" id="2.3.2.27" evidence="16"/>
<keyword evidence="8 16" id="KW-0833">Ubl conjugation pathway</keyword>
<dbReference type="InterPro" id="IPR018957">
    <property type="entry name" value="Znf_C3HC4_RING-type"/>
</dbReference>
<comment type="subcellular location">
    <subcellularLocation>
        <location evidence="2">Endomembrane system</location>
    </subcellularLocation>
    <subcellularLocation>
        <location evidence="16">Endoplasmic reticulum membrane</location>
        <topology evidence="16">Single-pass type IV membrane protein</topology>
    </subcellularLocation>
</comment>
<feature type="region of interest" description="Disordered" evidence="17">
    <location>
        <begin position="282"/>
        <end position="352"/>
    </location>
</feature>
<dbReference type="PANTHER" id="PTHR12313">
    <property type="entry name" value="E3 UBIQUITIN-PROTEIN LIGASE RNF5-RELATED"/>
    <property type="match status" value="1"/>
</dbReference>
<dbReference type="AlphaFoldDB" id="A0AAV7DXY8"/>
<keyword evidence="5 16" id="KW-0808">Transferase</keyword>
<comment type="domain">
    <text evidence="16">The RING-type zinc finger domain is responsible for E3 ligase activity.</text>
</comment>
<keyword evidence="4" id="KW-0813">Transport</keyword>
<gene>
    <name evidence="20" type="ORF">H6P81_016905</name>
</gene>
<comment type="pathway">
    <text evidence="3 16">Protein modification; protein ubiquitination.</text>
</comment>
<keyword evidence="14" id="KW-0676">Redox-active center</keyword>